<feature type="compositionally biased region" description="Pro residues" evidence="1">
    <location>
        <begin position="465"/>
        <end position="483"/>
    </location>
</feature>
<dbReference type="Gene3D" id="3.30.830.10">
    <property type="entry name" value="Metalloenzyme, LuxS/M16 peptidase-like"/>
    <property type="match status" value="2"/>
</dbReference>
<dbReference type="InterPro" id="IPR011765">
    <property type="entry name" value="Pept_M16_N"/>
</dbReference>
<evidence type="ECO:0000256" key="1">
    <source>
        <dbReference type="SAM" id="MobiDB-lite"/>
    </source>
</evidence>
<accession>A0ABR8TMJ4</accession>
<protein>
    <submittedName>
        <fullName evidence="5">Insulinase family protein</fullName>
    </submittedName>
</protein>
<feature type="domain" description="Peptidase M16 C-terminal" evidence="4">
    <location>
        <begin position="218"/>
        <end position="393"/>
    </location>
</feature>
<keyword evidence="6" id="KW-1185">Reference proteome</keyword>
<proteinExistence type="predicted"/>
<dbReference type="Pfam" id="PF05193">
    <property type="entry name" value="Peptidase_M16_C"/>
    <property type="match status" value="1"/>
</dbReference>
<keyword evidence="2" id="KW-0732">Signal</keyword>
<feature type="domain" description="Peptidase M16 N-terminal" evidence="3">
    <location>
        <begin position="76"/>
        <end position="209"/>
    </location>
</feature>
<evidence type="ECO:0000313" key="5">
    <source>
        <dbReference type="EMBL" id="MBD7976983.1"/>
    </source>
</evidence>
<comment type="caution">
    <text evidence="5">The sequence shown here is derived from an EMBL/GenBank/DDBJ whole genome shotgun (WGS) entry which is preliminary data.</text>
</comment>
<feature type="region of interest" description="Disordered" evidence="1">
    <location>
        <begin position="460"/>
        <end position="483"/>
    </location>
</feature>
<name>A0ABR8TMJ4_9PSED</name>
<dbReference type="InterPro" id="IPR050361">
    <property type="entry name" value="MPP/UQCRC_Complex"/>
</dbReference>
<dbReference type="Proteomes" id="UP000611945">
    <property type="component" value="Unassembled WGS sequence"/>
</dbReference>
<dbReference type="PANTHER" id="PTHR11851:SF224">
    <property type="entry name" value="PROCESSING PROTEASE"/>
    <property type="match status" value="1"/>
</dbReference>
<evidence type="ECO:0000259" key="4">
    <source>
        <dbReference type="Pfam" id="PF05193"/>
    </source>
</evidence>
<dbReference type="InterPro" id="IPR007863">
    <property type="entry name" value="Peptidase_M16_C"/>
</dbReference>
<dbReference type="EMBL" id="JACSQG010000002">
    <property type="protein sequence ID" value="MBD7976983.1"/>
    <property type="molecule type" value="Genomic_DNA"/>
</dbReference>
<reference evidence="5 6" key="1">
    <citation type="submission" date="2020-08" db="EMBL/GenBank/DDBJ databases">
        <title>A Genomic Blueprint of the Chicken Gut Microbiome.</title>
        <authorList>
            <person name="Gilroy R."/>
            <person name="Ravi A."/>
            <person name="Getino M."/>
            <person name="Pursley I."/>
            <person name="Horton D.L."/>
            <person name="Alikhan N.-F."/>
            <person name="Baker D."/>
            <person name="Gharbi K."/>
            <person name="Hall N."/>
            <person name="Watson M."/>
            <person name="Adriaenssens E.M."/>
            <person name="Foster-Nyarko E."/>
            <person name="Jarju S."/>
            <person name="Secka A."/>
            <person name="Antonio M."/>
            <person name="Oren A."/>
            <person name="Chaudhuri R."/>
            <person name="La Ragione R.M."/>
            <person name="Hildebrand F."/>
            <person name="Pallen M.J."/>
        </authorList>
    </citation>
    <scope>NUCLEOTIDE SEQUENCE [LARGE SCALE GENOMIC DNA]</scope>
    <source>
        <strain evidence="5 6">Sa2CUA2</strain>
    </source>
</reference>
<evidence type="ECO:0000259" key="3">
    <source>
        <dbReference type="Pfam" id="PF00675"/>
    </source>
</evidence>
<evidence type="ECO:0000313" key="6">
    <source>
        <dbReference type="Proteomes" id="UP000611945"/>
    </source>
</evidence>
<organism evidence="5 6">
    <name type="scientific">Serpens gallinarum</name>
    <dbReference type="NCBI Taxonomy" id="2763075"/>
    <lineage>
        <taxon>Bacteria</taxon>
        <taxon>Pseudomonadati</taxon>
        <taxon>Pseudomonadota</taxon>
        <taxon>Gammaproteobacteria</taxon>
        <taxon>Pseudomonadales</taxon>
        <taxon>Pseudomonadaceae</taxon>
        <taxon>Pseudomonas</taxon>
    </lineage>
</organism>
<evidence type="ECO:0000256" key="2">
    <source>
        <dbReference type="SAM" id="SignalP"/>
    </source>
</evidence>
<feature type="signal peptide" evidence="2">
    <location>
        <begin position="1"/>
        <end position="28"/>
    </location>
</feature>
<sequence length="483" mass="51403">MMPRSLHFLRVGLSGLLAAALLATQACSTAGLPPLASLADLNGQAPGHRDLDIQAWHTAEGARVLFVEARQLPMFDLRLTFAAGSSQDGALPGLAMLTNAMLNEGVPGKDVTAIAEGFESLGAQFGNGSYRDMAVLSLRSLSEPAQREPALKLFGEVIGQPTFPADALARIKNQMLAGFEFQKKNPGKLGSQELFSRLYGTHPYAHPSEGTAQSIPTLTAAQLRAFHARAYAAGNAVIALVGDLSRSEAETIAAQVSQALPAGPALAKTPAPEKPAPGASHIEFSSNQTHLFLAQLGIERRHPDYAALYLGNQVLGGGGFGSRLMEEVREKRGLTYGIYSGFSPMQARGPFMINLQTRADYSEGALQLVQEMVGRFLAEGPTQKELEDAQRELAGSFPLSTASNADIVGQLGAMGFYDLPLDYLEVFLEQVQALTVEDVRTAMAKHLAVEDFVIVSVGPTVDQQPLPPPTDQPQSPPSGVPEH</sequence>
<dbReference type="PANTHER" id="PTHR11851">
    <property type="entry name" value="METALLOPROTEASE"/>
    <property type="match status" value="1"/>
</dbReference>
<dbReference type="Pfam" id="PF00675">
    <property type="entry name" value="Peptidase_M16"/>
    <property type="match status" value="1"/>
</dbReference>
<gene>
    <name evidence="5" type="ORF">H9642_07235</name>
</gene>
<dbReference type="PROSITE" id="PS51257">
    <property type="entry name" value="PROKAR_LIPOPROTEIN"/>
    <property type="match status" value="1"/>
</dbReference>
<feature type="chain" id="PRO_5047209934" evidence="2">
    <location>
        <begin position="29"/>
        <end position="483"/>
    </location>
</feature>
<dbReference type="InterPro" id="IPR011249">
    <property type="entry name" value="Metalloenz_LuxS/M16"/>
</dbReference>
<dbReference type="SUPFAM" id="SSF63411">
    <property type="entry name" value="LuxS/MPP-like metallohydrolase"/>
    <property type="match status" value="2"/>
</dbReference>